<feature type="domain" description="DUF1468" evidence="2">
    <location>
        <begin position="9"/>
        <end position="158"/>
    </location>
</feature>
<gene>
    <name evidence="3" type="ORF">SAMN05428946_0721</name>
</gene>
<name>A0A1U7PKB2_9BACI</name>
<keyword evidence="4" id="KW-1185">Reference proteome</keyword>
<dbReference type="Proteomes" id="UP000187550">
    <property type="component" value="Unassembled WGS sequence"/>
</dbReference>
<sequence>MQAAKRDLVNALVVIVFCGIAYYGALQIPIRGAAKTEADFFPKIIIGLLLFLAVCLLVSAAYQLWKGKSAQREKVAVAGFRQRFAENRKVILTFVIFAIYIFLLQEIGYFISSILFLFALYLLLVPGKKRYVVGIIGAVLITVLLFVVFQYGLSVYLPGGTLF</sequence>
<dbReference type="STRING" id="550447.SAMN05428946_0721"/>
<protein>
    <submittedName>
        <fullName evidence="3">Tripartite tricarboxylate transporter TctB family protein</fullName>
    </submittedName>
</protein>
<feature type="transmembrane region" description="Helical" evidence="1">
    <location>
        <begin position="7"/>
        <end position="24"/>
    </location>
</feature>
<proteinExistence type="predicted"/>
<dbReference type="InterPro" id="IPR009936">
    <property type="entry name" value="DUF1468"/>
</dbReference>
<dbReference type="RefSeq" id="WP_076756976.1">
    <property type="nucleotide sequence ID" value="NZ_FTPL01000001.1"/>
</dbReference>
<evidence type="ECO:0000259" key="2">
    <source>
        <dbReference type="Pfam" id="PF07331"/>
    </source>
</evidence>
<keyword evidence="1" id="KW-0472">Membrane</keyword>
<keyword evidence="1" id="KW-1133">Transmembrane helix</keyword>
<feature type="transmembrane region" description="Helical" evidence="1">
    <location>
        <begin position="132"/>
        <end position="153"/>
    </location>
</feature>
<reference evidence="4" key="1">
    <citation type="submission" date="2017-01" db="EMBL/GenBank/DDBJ databases">
        <authorList>
            <person name="Varghese N."/>
            <person name="Submissions S."/>
        </authorList>
    </citation>
    <scope>NUCLEOTIDE SEQUENCE [LARGE SCALE GENOMIC DNA]</scope>
    <source>
        <strain evidence="4">MNA4</strain>
    </source>
</reference>
<feature type="transmembrane region" description="Helical" evidence="1">
    <location>
        <begin position="44"/>
        <end position="65"/>
    </location>
</feature>
<accession>A0A1U7PKB2</accession>
<evidence type="ECO:0000313" key="4">
    <source>
        <dbReference type="Proteomes" id="UP000187550"/>
    </source>
</evidence>
<evidence type="ECO:0000256" key="1">
    <source>
        <dbReference type="SAM" id="Phobius"/>
    </source>
</evidence>
<keyword evidence="1" id="KW-0812">Transmembrane</keyword>
<feature type="transmembrane region" description="Helical" evidence="1">
    <location>
        <begin position="109"/>
        <end position="125"/>
    </location>
</feature>
<dbReference type="OrthoDB" id="2970641at2"/>
<dbReference type="AlphaFoldDB" id="A0A1U7PKB2"/>
<dbReference type="Pfam" id="PF07331">
    <property type="entry name" value="TctB"/>
    <property type="match status" value="1"/>
</dbReference>
<evidence type="ECO:0000313" key="3">
    <source>
        <dbReference type="EMBL" id="SIT71403.1"/>
    </source>
</evidence>
<dbReference type="EMBL" id="FTPL01000001">
    <property type="protein sequence ID" value="SIT71403.1"/>
    <property type="molecule type" value="Genomic_DNA"/>
</dbReference>
<feature type="transmembrane region" description="Helical" evidence="1">
    <location>
        <begin position="86"/>
        <end position="103"/>
    </location>
</feature>
<organism evidence="3 4">
    <name type="scientific">Edaphobacillus lindanitolerans</name>
    <dbReference type="NCBI Taxonomy" id="550447"/>
    <lineage>
        <taxon>Bacteria</taxon>
        <taxon>Bacillati</taxon>
        <taxon>Bacillota</taxon>
        <taxon>Bacilli</taxon>
        <taxon>Bacillales</taxon>
        <taxon>Bacillaceae</taxon>
        <taxon>Edaphobacillus</taxon>
    </lineage>
</organism>